<keyword evidence="3" id="KW-0449">Lipoprotein</keyword>
<keyword evidence="1" id="KW-0732">Signal</keyword>
<accession>A0A944QUU6</accession>
<evidence type="ECO:0000313" key="3">
    <source>
        <dbReference type="EMBL" id="MBT2989285.1"/>
    </source>
</evidence>
<dbReference type="AlphaFoldDB" id="A0A944QUU6"/>
<dbReference type="Gene3D" id="2.50.20.10">
    <property type="entry name" value="Lipoprotein localisation LolA/LolB/LppX"/>
    <property type="match status" value="1"/>
</dbReference>
<proteinExistence type="predicted"/>
<evidence type="ECO:0000259" key="2">
    <source>
        <dbReference type="Pfam" id="PF17131"/>
    </source>
</evidence>
<gene>
    <name evidence="3" type="ORF">KME65_10000</name>
</gene>
<reference evidence="3 4" key="1">
    <citation type="submission" date="2021-05" db="EMBL/GenBank/DDBJ databases">
        <title>Genetic and Functional Diversity in Clade A Lucinid endosymbionts from the Bahamas.</title>
        <authorList>
            <person name="Giani N.M."/>
            <person name="Engel A.S."/>
            <person name="Campbell B.J."/>
        </authorList>
    </citation>
    <scope>NUCLEOTIDE SEQUENCE [LARGE SCALE GENOMIC DNA]</scope>
    <source>
        <strain evidence="3">LUC16012Gg_MoonRockCtena</strain>
    </source>
</reference>
<feature type="chain" id="PRO_5036723348" evidence="1">
    <location>
        <begin position="24"/>
        <end position="325"/>
    </location>
</feature>
<protein>
    <submittedName>
        <fullName evidence="3">Outer membrane lipoprotein-sorting protein</fullName>
    </submittedName>
</protein>
<sequence>MQVQKFLSMAIVGGLVVSSSAIAGVPKDLPLPSGTPDANAIADQVYFVNHFYSLKNYGITNANKDPKRSNRAIPGKITVIVNKSAGQKPTTITVERYLNNEYGDGSTNAQDIAIFRSGKLKGTGMLITDYVDDNKSQSYSIWLPALRKIRRFAEPAHDDAWGGTDFTFGDVVLRKPKDETHELLGTETFDDCLGAIGQAESKNKYLPKPPAAACDHKGKEVYKLKSTTKRENWWYDHRVSYVDTKTFADYRTEYFKGDEKVKVIDRDWRSFELDDPRAQFWGYWYGKTFATGHETWAVIPRDIVQYNQGWASDFWSEKTLRKIKR</sequence>
<dbReference type="InterPro" id="IPR033399">
    <property type="entry name" value="TP_0789-like"/>
</dbReference>
<dbReference type="CDD" id="cd16329">
    <property type="entry name" value="LolA_like"/>
    <property type="match status" value="1"/>
</dbReference>
<dbReference type="EMBL" id="JAHHGM010000007">
    <property type="protein sequence ID" value="MBT2989285.1"/>
    <property type="molecule type" value="Genomic_DNA"/>
</dbReference>
<dbReference type="Proteomes" id="UP000770889">
    <property type="component" value="Unassembled WGS sequence"/>
</dbReference>
<evidence type="ECO:0000313" key="4">
    <source>
        <dbReference type="Proteomes" id="UP000770889"/>
    </source>
</evidence>
<evidence type="ECO:0000256" key="1">
    <source>
        <dbReference type="SAM" id="SignalP"/>
    </source>
</evidence>
<feature type="domain" description="Uncharacterized protein TP-0789" evidence="2">
    <location>
        <begin position="114"/>
        <end position="191"/>
    </location>
</feature>
<comment type="caution">
    <text evidence="3">The sequence shown here is derived from an EMBL/GenBank/DDBJ whole genome shotgun (WGS) entry which is preliminary data.</text>
</comment>
<dbReference type="Pfam" id="PF17131">
    <property type="entry name" value="LolA_like"/>
    <property type="match status" value="1"/>
</dbReference>
<feature type="signal peptide" evidence="1">
    <location>
        <begin position="1"/>
        <end position="23"/>
    </location>
</feature>
<organism evidence="3 4">
    <name type="scientific">Candidatus Thiodiazotropha taylori</name>
    <dbReference type="NCBI Taxonomy" id="2792791"/>
    <lineage>
        <taxon>Bacteria</taxon>
        <taxon>Pseudomonadati</taxon>
        <taxon>Pseudomonadota</taxon>
        <taxon>Gammaproteobacteria</taxon>
        <taxon>Chromatiales</taxon>
        <taxon>Sedimenticolaceae</taxon>
        <taxon>Candidatus Thiodiazotropha</taxon>
    </lineage>
</organism>
<name>A0A944QUU6_9GAMM</name>